<dbReference type="VEuPathDB" id="CryptoDB:CMU_020590"/>
<evidence type="ECO:0000313" key="1">
    <source>
        <dbReference type="EMBL" id="EEA08315.1"/>
    </source>
</evidence>
<protein>
    <submittedName>
        <fullName evidence="1">Uncharacterized protein</fullName>
    </submittedName>
</protein>
<evidence type="ECO:0000313" key="2">
    <source>
        <dbReference type="Proteomes" id="UP000001460"/>
    </source>
</evidence>
<dbReference type="GeneID" id="6997796"/>
<reference evidence="1" key="1">
    <citation type="submission" date="2008-06" db="EMBL/GenBank/DDBJ databases">
        <authorList>
            <person name="Lorenzi H."/>
            <person name="Inman J."/>
            <person name="Miller J."/>
            <person name="Schobel S."/>
            <person name="Amedeo P."/>
            <person name="Caler E.V."/>
            <person name="da Silva J."/>
        </authorList>
    </citation>
    <scope>NUCLEOTIDE SEQUENCE [LARGE SCALE GENOMIC DNA]</scope>
    <source>
        <strain evidence="1">RN66</strain>
    </source>
</reference>
<name>B6AJ78_CRYMR</name>
<dbReference type="RefSeq" id="XP_002142664.1">
    <property type="nucleotide sequence ID" value="XM_002142628.1"/>
</dbReference>
<dbReference type="EMBL" id="DS989738">
    <property type="protein sequence ID" value="EEA08315.1"/>
    <property type="molecule type" value="Genomic_DNA"/>
</dbReference>
<dbReference type="AlphaFoldDB" id="B6AJ78"/>
<keyword evidence="2" id="KW-1185">Reference proteome</keyword>
<gene>
    <name evidence="1" type="ORF">CMU_020590</name>
</gene>
<organism evidence="1 2">
    <name type="scientific">Cryptosporidium muris (strain RN66)</name>
    <dbReference type="NCBI Taxonomy" id="441375"/>
    <lineage>
        <taxon>Eukaryota</taxon>
        <taxon>Sar</taxon>
        <taxon>Alveolata</taxon>
        <taxon>Apicomplexa</taxon>
        <taxon>Conoidasida</taxon>
        <taxon>Coccidia</taxon>
        <taxon>Eucoccidiorida</taxon>
        <taxon>Eimeriorina</taxon>
        <taxon>Cryptosporidiidae</taxon>
        <taxon>Cryptosporidium</taxon>
    </lineage>
</organism>
<sequence>MEDGDNLRNCGTNYASMNYRSEGCKIQSNLNNSSNVIRNSTSNHVINQVNHLTNNYPNNSSNNTVYSVNTNIFHINNSLREILARILPGESLDKALYLVSSVLNNNITPNNFRLHLMHLLKNIQLVEMVENTVYPYLSHYSSTITKNGNQYISDTTLSNQAVGISQDMTNQNITSSGPTSYMHNTKKTISRHGGYYNMQAKEDILLQILNHVLKRNVPAIVGVDLTGPSNNYLNIDIPEISNKLSSNNTNDISKWIGKLELYSNNIIIKEYTYKTFKGGGDFFTESYLLLSSTKKMKTTLFSDNAAKTMYQLLSVYVKQFVKSVLYEEELSMMDNTNDNFPGSLDKGKGKGKSLGGNKGFGIDKSMISSPIKPIMITNLWSCLYKSLLYSMQKQYPYCKYKLREIKSHLILSDIGLNNPSYIVIPESLHRHIESLILSNAYNQWEKLSIL</sequence>
<dbReference type="OrthoDB" id="342977at2759"/>
<accession>B6AJ78</accession>
<dbReference type="Proteomes" id="UP000001460">
    <property type="component" value="Unassembled WGS sequence"/>
</dbReference>
<proteinExistence type="predicted"/>